<dbReference type="InterPro" id="IPR006139">
    <property type="entry name" value="D-isomer_2_OHA_DH_cat_dom"/>
</dbReference>
<dbReference type="GO" id="GO:0008720">
    <property type="term" value="F:D-lactate dehydrogenase (NAD+) activity"/>
    <property type="evidence" value="ECO:0007669"/>
    <property type="project" value="TreeGrafter"/>
</dbReference>
<dbReference type="OrthoDB" id="298012at2759"/>
<organism evidence="8 9">
    <name type="scientific">Lineolata rhizophorae</name>
    <dbReference type="NCBI Taxonomy" id="578093"/>
    <lineage>
        <taxon>Eukaryota</taxon>
        <taxon>Fungi</taxon>
        <taxon>Dikarya</taxon>
        <taxon>Ascomycota</taxon>
        <taxon>Pezizomycotina</taxon>
        <taxon>Dothideomycetes</taxon>
        <taxon>Dothideomycetes incertae sedis</taxon>
        <taxon>Lineolatales</taxon>
        <taxon>Lineolataceae</taxon>
        <taxon>Lineolata</taxon>
    </lineage>
</organism>
<dbReference type="EMBL" id="MU001685">
    <property type="protein sequence ID" value="KAF2456002.1"/>
    <property type="molecule type" value="Genomic_DNA"/>
</dbReference>
<accession>A0A6A6NX06</accession>
<evidence type="ECO:0000259" key="7">
    <source>
        <dbReference type="Pfam" id="PF02826"/>
    </source>
</evidence>
<keyword evidence="3" id="KW-0520">NAD</keyword>
<dbReference type="InterPro" id="IPR036291">
    <property type="entry name" value="NAD(P)-bd_dom_sf"/>
</dbReference>
<evidence type="ECO:0008006" key="10">
    <source>
        <dbReference type="Google" id="ProtNLM"/>
    </source>
</evidence>
<evidence type="ECO:0000256" key="3">
    <source>
        <dbReference type="ARBA" id="ARBA00023027"/>
    </source>
</evidence>
<evidence type="ECO:0000256" key="5">
    <source>
        <dbReference type="SAM" id="MobiDB-lite"/>
    </source>
</evidence>
<dbReference type="AlphaFoldDB" id="A0A6A6NX06"/>
<dbReference type="PANTHER" id="PTHR43026">
    <property type="entry name" value="2-HYDROXYACID DEHYDROGENASE HOMOLOG 1-RELATED"/>
    <property type="match status" value="1"/>
</dbReference>
<gene>
    <name evidence="8" type="ORF">BDY21DRAFT_349343</name>
</gene>
<comment type="similarity">
    <text evidence="1 4">Belongs to the D-isomer specific 2-hydroxyacid dehydrogenase family.</text>
</comment>
<reference evidence="8" key="1">
    <citation type="journal article" date="2020" name="Stud. Mycol.">
        <title>101 Dothideomycetes genomes: a test case for predicting lifestyles and emergence of pathogens.</title>
        <authorList>
            <person name="Haridas S."/>
            <person name="Albert R."/>
            <person name="Binder M."/>
            <person name="Bloem J."/>
            <person name="Labutti K."/>
            <person name="Salamov A."/>
            <person name="Andreopoulos B."/>
            <person name="Baker S."/>
            <person name="Barry K."/>
            <person name="Bills G."/>
            <person name="Bluhm B."/>
            <person name="Cannon C."/>
            <person name="Castanera R."/>
            <person name="Culley D."/>
            <person name="Daum C."/>
            <person name="Ezra D."/>
            <person name="Gonzalez J."/>
            <person name="Henrissat B."/>
            <person name="Kuo A."/>
            <person name="Liang C."/>
            <person name="Lipzen A."/>
            <person name="Lutzoni F."/>
            <person name="Magnuson J."/>
            <person name="Mondo S."/>
            <person name="Nolan M."/>
            <person name="Ohm R."/>
            <person name="Pangilinan J."/>
            <person name="Park H.-J."/>
            <person name="Ramirez L."/>
            <person name="Alfaro M."/>
            <person name="Sun H."/>
            <person name="Tritt A."/>
            <person name="Yoshinaga Y."/>
            <person name="Zwiers L.-H."/>
            <person name="Turgeon B."/>
            <person name="Goodwin S."/>
            <person name="Spatafora J."/>
            <person name="Crous P."/>
            <person name="Grigoriev I."/>
        </authorList>
    </citation>
    <scope>NUCLEOTIDE SEQUENCE</scope>
    <source>
        <strain evidence="8">ATCC 16933</strain>
    </source>
</reference>
<proteinExistence type="inferred from homology"/>
<dbReference type="Pfam" id="PF00389">
    <property type="entry name" value="2-Hacid_dh"/>
    <property type="match status" value="1"/>
</dbReference>
<keyword evidence="2 4" id="KW-0560">Oxidoreductase</keyword>
<protein>
    <recommendedName>
        <fullName evidence="10">D-lactate dehydrogenase</fullName>
    </recommendedName>
</protein>
<keyword evidence="9" id="KW-1185">Reference proteome</keyword>
<feature type="domain" description="D-isomer specific 2-hydroxyacid dehydrogenase catalytic" evidence="6">
    <location>
        <begin position="94"/>
        <end position="423"/>
    </location>
</feature>
<evidence type="ECO:0000256" key="1">
    <source>
        <dbReference type="ARBA" id="ARBA00005854"/>
    </source>
</evidence>
<dbReference type="SUPFAM" id="SSF52283">
    <property type="entry name" value="Formate/glycerate dehydrogenase catalytic domain-like"/>
    <property type="match status" value="1"/>
</dbReference>
<dbReference type="Proteomes" id="UP000799766">
    <property type="component" value="Unassembled WGS sequence"/>
</dbReference>
<dbReference type="Gene3D" id="3.40.50.720">
    <property type="entry name" value="NAD(P)-binding Rossmann-like Domain"/>
    <property type="match status" value="2"/>
</dbReference>
<sequence length="434" mass="47913">MYPVRTCLPQADNCPLSRRQSARHRRYKQPSSNLPHIRTDRPRPACACPRRIENPRPIRHGSESHVIVFPAHQPICIRLCARPPVRVLPAMPKIAVFSAQPYDRRFLSEANERHFAGYGFELHYHVFPLTEETAALAGGCEAVCAFVNDKISAKVLEALHAGGTRAVLLRCAGFNNVDLGRADELGLFVARVAAYSPEAVAEYAVALMQTLNRKTHRAYMRVREGNFSLDGMLGFTMHGKTVGLVGTGKIGLATARILKGYGCRLVGYDPFEVAEFKDGLGGEYVGLEELLERADIVSLHCPLMGSTHHIINADTLARMKDGAMLVNSSRGALIDTKAAIQALKSRKLGALAIDVYEWESSLFYADRSLDIIDDDVFQRLMTFPNTLVSGHQGFFTVEALTEIAETTMRNMKCFVDGEECAGRLHARTKLVVGS</sequence>
<feature type="region of interest" description="Disordered" evidence="5">
    <location>
        <begin position="17"/>
        <end position="41"/>
    </location>
</feature>
<dbReference type="InterPro" id="IPR029753">
    <property type="entry name" value="D-isomer_DH_CS"/>
</dbReference>
<dbReference type="CDD" id="cd12183">
    <property type="entry name" value="LDH_like_2"/>
    <property type="match status" value="1"/>
</dbReference>
<dbReference type="InterPro" id="IPR006140">
    <property type="entry name" value="D-isomer_DH_NAD-bd"/>
</dbReference>
<dbReference type="InterPro" id="IPR058205">
    <property type="entry name" value="D-LDH-like"/>
</dbReference>
<evidence type="ECO:0000256" key="4">
    <source>
        <dbReference type="RuleBase" id="RU003719"/>
    </source>
</evidence>
<dbReference type="GO" id="GO:0051287">
    <property type="term" value="F:NAD binding"/>
    <property type="evidence" value="ECO:0007669"/>
    <property type="project" value="InterPro"/>
</dbReference>
<dbReference type="PROSITE" id="PS00670">
    <property type="entry name" value="D_2_HYDROXYACID_DH_2"/>
    <property type="match status" value="1"/>
</dbReference>
<dbReference type="PANTHER" id="PTHR43026:SF1">
    <property type="entry name" value="2-HYDROXYACID DEHYDROGENASE HOMOLOG 1-RELATED"/>
    <property type="match status" value="1"/>
</dbReference>
<evidence type="ECO:0000259" key="6">
    <source>
        <dbReference type="Pfam" id="PF00389"/>
    </source>
</evidence>
<evidence type="ECO:0000313" key="9">
    <source>
        <dbReference type="Proteomes" id="UP000799766"/>
    </source>
</evidence>
<name>A0A6A6NX06_9PEZI</name>
<dbReference type="Pfam" id="PF02826">
    <property type="entry name" value="2-Hacid_dh_C"/>
    <property type="match status" value="1"/>
</dbReference>
<dbReference type="SUPFAM" id="SSF51735">
    <property type="entry name" value="NAD(P)-binding Rossmann-fold domains"/>
    <property type="match status" value="1"/>
</dbReference>
<evidence type="ECO:0000256" key="2">
    <source>
        <dbReference type="ARBA" id="ARBA00023002"/>
    </source>
</evidence>
<feature type="domain" description="D-isomer specific 2-hydroxyacid dehydrogenase NAD-binding" evidence="7">
    <location>
        <begin position="205"/>
        <end position="393"/>
    </location>
</feature>
<evidence type="ECO:0000313" key="8">
    <source>
        <dbReference type="EMBL" id="KAF2456002.1"/>
    </source>
</evidence>
<dbReference type="PROSITE" id="PS00671">
    <property type="entry name" value="D_2_HYDROXYACID_DH_3"/>
    <property type="match status" value="1"/>
</dbReference>